<feature type="compositionally biased region" description="Acidic residues" evidence="4">
    <location>
        <begin position="182"/>
        <end position="215"/>
    </location>
</feature>
<feature type="region of interest" description="Disordered" evidence="4">
    <location>
        <begin position="590"/>
        <end position="611"/>
    </location>
</feature>
<gene>
    <name evidence="6" type="ORF">Poli38472_014705</name>
</gene>
<reference evidence="6" key="1">
    <citation type="submission" date="2019-03" db="EMBL/GenBank/DDBJ databases">
        <title>Long read genome sequence of the mycoparasitic Pythium oligandrum ATCC 38472 isolated from sugarbeet rhizosphere.</title>
        <authorList>
            <person name="Gaulin E."/>
        </authorList>
    </citation>
    <scope>NUCLEOTIDE SEQUENCE</scope>
    <source>
        <strain evidence="6">ATCC 38472_TT</strain>
    </source>
</reference>
<evidence type="ECO:0000259" key="5">
    <source>
        <dbReference type="PROSITE" id="PS50102"/>
    </source>
</evidence>
<evidence type="ECO:0000256" key="1">
    <source>
        <dbReference type="ARBA" id="ARBA00022884"/>
    </source>
</evidence>
<evidence type="ECO:0000313" key="7">
    <source>
        <dbReference type="Proteomes" id="UP000794436"/>
    </source>
</evidence>
<dbReference type="PROSITE" id="PS50102">
    <property type="entry name" value="RRM"/>
    <property type="match status" value="1"/>
</dbReference>
<feature type="compositionally biased region" description="Acidic residues" evidence="4">
    <location>
        <begin position="356"/>
        <end position="365"/>
    </location>
</feature>
<keyword evidence="3" id="KW-0175">Coiled coil</keyword>
<dbReference type="InterPro" id="IPR000504">
    <property type="entry name" value="RRM_dom"/>
</dbReference>
<evidence type="ECO:0000256" key="2">
    <source>
        <dbReference type="PROSITE-ProRule" id="PRU00176"/>
    </source>
</evidence>
<organism evidence="6 7">
    <name type="scientific">Pythium oligandrum</name>
    <name type="common">Mycoparasitic fungus</name>
    <dbReference type="NCBI Taxonomy" id="41045"/>
    <lineage>
        <taxon>Eukaryota</taxon>
        <taxon>Sar</taxon>
        <taxon>Stramenopiles</taxon>
        <taxon>Oomycota</taxon>
        <taxon>Peronosporomycetes</taxon>
        <taxon>Pythiales</taxon>
        <taxon>Pythiaceae</taxon>
        <taxon>Pythium</taxon>
    </lineage>
</organism>
<dbReference type="Gene3D" id="3.30.70.330">
    <property type="match status" value="1"/>
</dbReference>
<sequence length="779" mass="87499">MTADGGAVRMYIGGLAADVTPQELQERFGRIAASAQCRLQSVELPADRLTPSQSRGFAYLTIVGANAASVLEQIAKAYHRTKWRGSVLRVEAAKPDFQARLASEWAVVKAAEDARRARVEAERQRLLPVVVAEDEQVEVHTGVAFEGKKRTTFDAAALEELEVQMATDDDASEEDAPMHEESDVDEEEEEEDDQEEDEEEEEEEDESSSESDSESSELAPPSPIATPMPSATIKSTDAVPEDPNARRLAALQEKLKKKQSDAALAKGFVGKIDVVGGGKKITFDDDGEAQEENDDRDADEGTSSHRGRVTNWLDSDDEEEAEPSANEGYGELDDEKRLASEHQAAGVTSKRRTLAFDDDEGADGEGEAKDWFAVRPEFLGPRGKQLFELQKRFGGDQRFRMDARFIEDEENEYGGNQDIVDDDEALLEEETEDIAAIQSFQAEDIGDQLERFAQEMAQEQEQALEVIGELFPDLNLDKIRSRIAAQQKKDPIKDASWMGRMMRYDPRMANSSRYELSMDDGDKRKKLALDAEAETARLAEEKKKREEKEVLVGGDRFYATSNALGGLFTRVRKNSEDGMEGEAALDGVFGFSRTMEKESSQADETGEAATPSAFKLSSLFDFSFGDENKDEKKSLAAMGADLLEDDEDDEGKKAPWHFTQSFLRGDKDEREDEGMLTDKEEEDDEEEEDNEEDGDATTPKKKKTFVKRSLGEFLAFGRSFVGSAATRTAEEQDEWQKQWLERRKKLTLDFKRKRRDALKFKKKQQQAMQRQHLKRQKTR</sequence>
<keyword evidence="7" id="KW-1185">Reference proteome</keyword>
<dbReference type="InterPro" id="IPR012677">
    <property type="entry name" value="Nucleotide-bd_a/b_plait_sf"/>
</dbReference>
<feature type="coiled-coil region" evidence="3">
    <location>
        <begin position="524"/>
        <end position="551"/>
    </location>
</feature>
<dbReference type="EMBL" id="SPLM01000042">
    <property type="protein sequence ID" value="TMW64000.1"/>
    <property type="molecule type" value="Genomic_DNA"/>
</dbReference>
<keyword evidence="1 2" id="KW-0694">RNA-binding</keyword>
<evidence type="ECO:0000313" key="6">
    <source>
        <dbReference type="EMBL" id="TMW64000.1"/>
    </source>
</evidence>
<feature type="compositionally biased region" description="Acidic residues" evidence="4">
    <location>
        <begin position="284"/>
        <end position="300"/>
    </location>
</feature>
<accession>A0A8K1CIT6</accession>
<feature type="compositionally biased region" description="Basic residues" evidence="4">
    <location>
        <begin position="755"/>
        <end position="764"/>
    </location>
</feature>
<name>A0A8K1CIT6_PYTOL</name>
<feature type="region of interest" description="Disordered" evidence="4">
    <location>
        <begin position="755"/>
        <end position="779"/>
    </location>
</feature>
<dbReference type="GO" id="GO:0003723">
    <property type="term" value="F:RNA binding"/>
    <property type="evidence" value="ECO:0007669"/>
    <property type="project" value="UniProtKB-UniRule"/>
</dbReference>
<dbReference type="PANTHER" id="PTHR48029">
    <property type="entry name" value="NUCLEOLAR PROTEIN 8"/>
    <property type="match status" value="1"/>
</dbReference>
<evidence type="ECO:0000256" key="3">
    <source>
        <dbReference type="SAM" id="Coils"/>
    </source>
</evidence>
<evidence type="ECO:0000256" key="4">
    <source>
        <dbReference type="SAM" id="MobiDB-lite"/>
    </source>
</evidence>
<dbReference type="PANTHER" id="PTHR48029:SF1">
    <property type="entry name" value="NUCLEOLAR PROTEIN 8"/>
    <property type="match status" value="1"/>
</dbReference>
<feature type="region of interest" description="Disordered" evidence="4">
    <location>
        <begin position="644"/>
        <end position="702"/>
    </location>
</feature>
<feature type="domain" description="RRM" evidence="5">
    <location>
        <begin position="8"/>
        <end position="95"/>
    </location>
</feature>
<dbReference type="OrthoDB" id="21643at2759"/>
<dbReference type="InterPro" id="IPR035979">
    <property type="entry name" value="RBD_domain_sf"/>
</dbReference>
<dbReference type="SUPFAM" id="SSF54928">
    <property type="entry name" value="RNA-binding domain, RBD"/>
    <property type="match status" value="1"/>
</dbReference>
<feature type="compositionally biased region" description="Acidic residues" evidence="4">
    <location>
        <begin position="669"/>
        <end position="695"/>
    </location>
</feature>
<dbReference type="Proteomes" id="UP000794436">
    <property type="component" value="Unassembled WGS sequence"/>
</dbReference>
<comment type="caution">
    <text evidence="6">The sequence shown here is derived from an EMBL/GenBank/DDBJ whole genome shotgun (WGS) entry which is preliminary data.</text>
</comment>
<proteinExistence type="predicted"/>
<dbReference type="AlphaFoldDB" id="A0A8K1CIT6"/>
<feature type="compositionally biased region" description="Acidic residues" evidence="4">
    <location>
        <begin position="166"/>
        <end position="175"/>
    </location>
</feature>
<protein>
    <recommendedName>
        <fullName evidence="5">RRM domain-containing protein</fullName>
    </recommendedName>
</protein>
<feature type="region of interest" description="Disordered" evidence="4">
    <location>
        <begin position="166"/>
        <end position="369"/>
    </location>
</feature>